<protein>
    <submittedName>
        <fullName evidence="1">Uncharacterized protein</fullName>
    </submittedName>
</protein>
<evidence type="ECO:0000313" key="1">
    <source>
        <dbReference type="EMBL" id="GKU87986.1"/>
    </source>
</evidence>
<organism evidence="1 2">
    <name type="scientific">Rubroshorea leprosula</name>
    <dbReference type="NCBI Taxonomy" id="152421"/>
    <lineage>
        <taxon>Eukaryota</taxon>
        <taxon>Viridiplantae</taxon>
        <taxon>Streptophyta</taxon>
        <taxon>Embryophyta</taxon>
        <taxon>Tracheophyta</taxon>
        <taxon>Spermatophyta</taxon>
        <taxon>Magnoliopsida</taxon>
        <taxon>eudicotyledons</taxon>
        <taxon>Gunneridae</taxon>
        <taxon>Pentapetalae</taxon>
        <taxon>rosids</taxon>
        <taxon>malvids</taxon>
        <taxon>Malvales</taxon>
        <taxon>Dipterocarpaceae</taxon>
        <taxon>Rubroshorea</taxon>
    </lineage>
</organism>
<proteinExistence type="predicted"/>
<dbReference type="Proteomes" id="UP001054252">
    <property type="component" value="Unassembled WGS sequence"/>
</dbReference>
<keyword evidence="2" id="KW-1185">Reference proteome</keyword>
<reference evidence="1 2" key="1">
    <citation type="journal article" date="2021" name="Commun. Biol.">
        <title>The genome of Shorea leprosula (Dipterocarpaceae) highlights the ecological relevance of drought in aseasonal tropical rainforests.</title>
        <authorList>
            <person name="Ng K.K.S."/>
            <person name="Kobayashi M.J."/>
            <person name="Fawcett J.A."/>
            <person name="Hatakeyama M."/>
            <person name="Paape T."/>
            <person name="Ng C.H."/>
            <person name="Ang C.C."/>
            <person name="Tnah L.H."/>
            <person name="Lee C.T."/>
            <person name="Nishiyama T."/>
            <person name="Sese J."/>
            <person name="O'Brien M.J."/>
            <person name="Copetti D."/>
            <person name="Mohd Noor M.I."/>
            <person name="Ong R.C."/>
            <person name="Putra M."/>
            <person name="Sireger I.Z."/>
            <person name="Indrioko S."/>
            <person name="Kosugi Y."/>
            <person name="Izuno A."/>
            <person name="Isagi Y."/>
            <person name="Lee S.L."/>
            <person name="Shimizu K.K."/>
        </authorList>
    </citation>
    <scope>NUCLEOTIDE SEQUENCE [LARGE SCALE GENOMIC DNA]</scope>
    <source>
        <strain evidence="1">214</strain>
    </source>
</reference>
<gene>
    <name evidence="1" type="ORF">SLEP1_g2305</name>
</gene>
<accession>A0AAV5HL46</accession>
<name>A0AAV5HL46_9ROSI</name>
<dbReference type="AlphaFoldDB" id="A0AAV5HL46"/>
<evidence type="ECO:0000313" key="2">
    <source>
        <dbReference type="Proteomes" id="UP001054252"/>
    </source>
</evidence>
<comment type="caution">
    <text evidence="1">The sequence shown here is derived from an EMBL/GenBank/DDBJ whole genome shotgun (WGS) entry which is preliminary data.</text>
</comment>
<dbReference type="EMBL" id="BPVZ01000002">
    <property type="protein sequence ID" value="GKU87986.1"/>
    <property type="molecule type" value="Genomic_DNA"/>
</dbReference>
<sequence length="56" mass="5784">MLSYVQANLLVNDTAKQPKLMCGSLLAVKAVLAGESCGVGLSTGICGILFDTRKAI</sequence>